<accession>A0A852ZQK3</accession>
<feature type="transmembrane region" description="Helical" evidence="1">
    <location>
        <begin position="70"/>
        <end position="88"/>
    </location>
</feature>
<dbReference type="Proteomes" id="UP000567795">
    <property type="component" value="Unassembled WGS sequence"/>
</dbReference>
<keyword evidence="1" id="KW-1133">Transmembrane helix</keyword>
<name>A0A852ZQK3_9ACTN</name>
<comment type="caution">
    <text evidence="2">The sequence shown here is derived from an EMBL/GenBank/DDBJ whole genome shotgun (WGS) entry which is preliminary data.</text>
</comment>
<protein>
    <submittedName>
        <fullName evidence="2">Uncharacterized protein</fullName>
    </submittedName>
</protein>
<keyword evidence="1" id="KW-0812">Transmembrane</keyword>
<evidence type="ECO:0000313" key="2">
    <source>
        <dbReference type="EMBL" id="NYI04035.1"/>
    </source>
</evidence>
<sequence>MSVTVPHGATALHSHTAVGPAAATLGVLGTLTPLVTLEPPLTALFGLAALTLGVAGYLRSPHLPSTDRSLSLVGFSLGLFCLALAVSLPRA</sequence>
<dbReference type="EMBL" id="JACBZD010000001">
    <property type="protein sequence ID" value="NYI04035.1"/>
    <property type="molecule type" value="Genomic_DNA"/>
</dbReference>
<organism evidence="2 3">
    <name type="scientific">Allostreptomyces psammosilenae</name>
    <dbReference type="NCBI Taxonomy" id="1892865"/>
    <lineage>
        <taxon>Bacteria</taxon>
        <taxon>Bacillati</taxon>
        <taxon>Actinomycetota</taxon>
        <taxon>Actinomycetes</taxon>
        <taxon>Kitasatosporales</taxon>
        <taxon>Streptomycetaceae</taxon>
        <taxon>Allostreptomyces</taxon>
    </lineage>
</organism>
<evidence type="ECO:0000256" key="1">
    <source>
        <dbReference type="SAM" id="Phobius"/>
    </source>
</evidence>
<keyword evidence="3" id="KW-1185">Reference proteome</keyword>
<proteinExistence type="predicted"/>
<dbReference type="AlphaFoldDB" id="A0A852ZQK3"/>
<keyword evidence="1" id="KW-0472">Membrane</keyword>
<feature type="transmembrane region" description="Helical" evidence="1">
    <location>
        <begin position="41"/>
        <end position="58"/>
    </location>
</feature>
<reference evidence="2 3" key="1">
    <citation type="submission" date="2020-07" db="EMBL/GenBank/DDBJ databases">
        <title>Sequencing the genomes of 1000 actinobacteria strains.</title>
        <authorList>
            <person name="Klenk H.-P."/>
        </authorList>
    </citation>
    <scope>NUCLEOTIDE SEQUENCE [LARGE SCALE GENOMIC DNA]</scope>
    <source>
        <strain evidence="2 3">DSM 42178</strain>
    </source>
</reference>
<gene>
    <name evidence="2" type="ORF">FHU37_000978</name>
</gene>
<evidence type="ECO:0000313" key="3">
    <source>
        <dbReference type="Proteomes" id="UP000567795"/>
    </source>
</evidence>
<dbReference type="RefSeq" id="WP_179813002.1">
    <property type="nucleotide sequence ID" value="NZ_JACBZD010000001.1"/>
</dbReference>